<dbReference type="SUPFAM" id="SSF52317">
    <property type="entry name" value="Class I glutamine amidotransferase-like"/>
    <property type="match status" value="1"/>
</dbReference>
<dbReference type="InterPro" id="IPR002324">
    <property type="entry name" value="Cyt_c_ID"/>
</dbReference>
<dbReference type="InterPro" id="IPR000601">
    <property type="entry name" value="PKD_dom"/>
</dbReference>
<keyword evidence="5 6" id="KW-0408">Iron</keyword>
<dbReference type="PANTHER" id="PTHR40469:SF2">
    <property type="entry name" value="GALACTOSE-BINDING DOMAIN-LIKE SUPERFAMILY PROTEIN"/>
    <property type="match status" value="1"/>
</dbReference>
<dbReference type="SMART" id="SM00089">
    <property type="entry name" value="PKD"/>
    <property type="match status" value="1"/>
</dbReference>
<keyword evidence="3 6" id="KW-0479">Metal-binding</keyword>
<comment type="caution">
    <text evidence="9">The sequence shown here is derived from an EMBL/GenBank/DDBJ whole genome shotgun (WGS) entry which is preliminary data.</text>
</comment>
<gene>
    <name evidence="9" type="ORF">RM519_00280</name>
</gene>
<feature type="domain" description="PKD" evidence="7">
    <location>
        <begin position="710"/>
        <end position="779"/>
    </location>
</feature>
<dbReference type="InterPro" id="IPR029010">
    <property type="entry name" value="ThuA-like"/>
</dbReference>
<protein>
    <submittedName>
        <fullName evidence="9">ThuA domain-containing protein</fullName>
    </submittedName>
</protein>
<keyword evidence="10" id="KW-1185">Reference proteome</keyword>
<dbReference type="Gene3D" id="3.40.50.880">
    <property type="match status" value="1"/>
</dbReference>
<dbReference type="PROSITE" id="PS51257">
    <property type="entry name" value="PROKAR_LIPOPROTEIN"/>
    <property type="match status" value="1"/>
</dbReference>
<dbReference type="SUPFAM" id="SSF50952">
    <property type="entry name" value="Soluble quinoprotein glucose dehydrogenase"/>
    <property type="match status" value="1"/>
</dbReference>
<dbReference type="EMBL" id="JAVRHV010000001">
    <property type="protein sequence ID" value="MDT0551668.1"/>
    <property type="molecule type" value="Genomic_DNA"/>
</dbReference>
<proteinExistence type="predicted"/>
<dbReference type="InterPro" id="IPR012938">
    <property type="entry name" value="Glc/Sorbosone_DH"/>
</dbReference>
<evidence type="ECO:0000313" key="9">
    <source>
        <dbReference type="EMBL" id="MDT0551668.1"/>
    </source>
</evidence>
<evidence type="ECO:0000256" key="3">
    <source>
        <dbReference type="ARBA" id="ARBA00022723"/>
    </source>
</evidence>
<dbReference type="InterPro" id="IPR009056">
    <property type="entry name" value="Cyt_c-like_dom"/>
</dbReference>
<dbReference type="PANTHER" id="PTHR40469">
    <property type="entry name" value="SECRETED GLYCOSYL HYDROLASE"/>
    <property type="match status" value="1"/>
</dbReference>
<evidence type="ECO:0000256" key="2">
    <source>
        <dbReference type="ARBA" id="ARBA00022617"/>
    </source>
</evidence>
<dbReference type="RefSeq" id="WP_311591450.1">
    <property type="nucleotide sequence ID" value="NZ_JAVRHV010000001.1"/>
</dbReference>
<dbReference type="SUPFAM" id="SSF46626">
    <property type="entry name" value="Cytochrome c"/>
    <property type="match status" value="1"/>
</dbReference>
<dbReference type="PROSITE" id="PS50093">
    <property type="entry name" value="PKD"/>
    <property type="match status" value="1"/>
</dbReference>
<dbReference type="InterPro" id="IPR036909">
    <property type="entry name" value="Cyt_c-like_dom_sf"/>
</dbReference>
<dbReference type="InterPro" id="IPR029062">
    <property type="entry name" value="Class_I_gatase-like"/>
</dbReference>
<dbReference type="CDD" id="cd00146">
    <property type="entry name" value="PKD"/>
    <property type="match status" value="1"/>
</dbReference>
<dbReference type="Pfam" id="PF07995">
    <property type="entry name" value="GSDH"/>
    <property type="match status" value="1"/>
</dbReference>
<evidence type="ECO:0000256" key="4">
    <source>
        <dbReference type="ARBA" id="ARBA00022982"/>
    </source>
</evidence>
<evidence type="ECO:0000256" key="1">
    <source>
        <dbReference type="ARBA" id="ARBA00022448"/>
    </source>
</evidence>
<evidence type="ECO:0000256" key="6">
    <source>
        <dbReference type="PROSITE-ProRule" id="PRU00433"/>
    </source>
</evidence>
<dbReference type="InterPro" id="IPR011042">
    <property type="entry name" value="6-blade_b-propeller_TolB-like"/>
</dbReference>
<dbReference type="Gene3D" id="2.60.40.10">
    <property type="entry name" value="Immunoglobulins"/>
    <property type="match status" value="1"/>
</dbReference>
<dbReference type="InterPro" id="IPR011041">
    <property type="entry name" value="Quinoprot_gluc/sorb_DH_b-prop"/>
</dbReference>
<evidence type="ECO:0000313" key="10">
    <source>
        <dbReference type="Proteomes" id="UP001252186"/>
    </source>
</evidence>
<keyword evidence="1" id="KW-0813">Transport</keyword>
<dbReference type="Gene3D" id="2.120.10.30">
    <property type="entry name" value="TolB, C-terminal domain"/>
    <property type="match status" value="1"/>
</dbReference>
<dbReference type="InterPro" id="IPR035986">
    <property type="entry name" value="PKD_dom_sf"/>
</dbReference>
<sequence length="1129" mass="125462">MRKIAIFIFAVLFIVVGCSKKRSSSPKILVFTKTAGFVHQSIPEGVKAIQKLGKEHNFEVVESGNASEFTDEILKEYSAIVFLSTTGDVLNTNQSVAFERYIQAGGGFVGVHAAADTEYDWNWYGKLVGAYFLSHPHQQEATFVIEDSNFIATNFFEDKNWVRRDELYNYKKINPNINVLINIDESTYEGGENGEDHPMAWYHEYDGGRAFYTGLGHTDESFEEELFLKHLLGGIQYAIGENLNLNYSKVRSQFPPSAERFSKKNLSLGEFFEPTEMTILPNLDVLIAQRRGEIMHYSHSTKEVKQVALLDVYHKTSVPGVNAEEGLMGLQRDPNFEKNNWVYAFYSPTGDEWVNRLSRFTFKNGEFDLSSEVKILDVESQREICCHTGGSIAFGGDGLLYLSTGDNTTPFDEPEAKYVNSGFAPLNDLPGKEQFDARRSSGNSNDLRGKILRIRVNEDGSYSIPEGNLFPEGIEKTRPEIYTMGHRNPYRISVDPKKGYLYWGEVGPDANADSLKTRGPRGYDEVGQAKEAGNYGWPYFIADNKSYYDYDYETGKSGAQFDVNAPINDSRNNTGIRELPPGKEAMIWYPYAKSTEFPQVGTGGRNAMAGPVYYNDMFPKEKALPQYYNGKVIIYEWMRGWMKAVSLFDNGDFNTMEPFAENIDLNNLIDMEVGPNGQIYLLEYGSGWFQKNDDSGLSVIEYNGGNLPPEVEALEADKSSGLLPLKVDFKVTASDVESENLTYSWDFGNGDIQDTSIPTISYVYNSGGEFKAQVTVLDSDKSMVKSNIISIVAGNEEPLVSIEITNGNSSFFIPGKALNYKVSVKDSENSGPIDENNIYVSVDYLSGMDQVNLNQGHKQVAATVTGKALTQSLDCKACHKENGVSIGPSYAKVSEKYKNDKNAATYLANKIKAGGGGVWGETNMAAHPDLSDEDLRQITAYILSLKRNDTKKKSLPSKGVIIPKQSKLGESLVISASYTDKGEGTVKPLTGSTRTVLPSNMVDFSGDIETEGFMKFNFEGTPLLILPGDKGWFKINNLDLSDVKTASILMRWQGEFPMGASFEAHLDTPDGELLGKGSMKKPVSGQEMASIQLKLMTSKSISNRKVYFTYTSEDPTKTAMAGLIMIQFN</sequence>
<feature type="domain" description="Cytochrome c" evidence="8">
    <location>
        <begin position="861"/>
        <end position="946"/>
    </location>
</feature>
<keyword evidence="4" id="KW-0249">Electron transport</keyword>
<organism evidence="9 10">
    <name type="scientific">Urechidicola vernalis</name>
    <dbReference type="NCBI Taxonomy" id="3075600"/>
    <lineage>
        <taxon>Bacteria</taxon>
        <taxon>Pseudomonadati</taxon>
        <taxon>Bacteroidota</taxon>
        <taxon>Flavobacteriia</taxon>
        <taxon>Flavobacteriales</taxon>
        <taxon>Flavobacteriaceae</taxon>
        <taxon>Urechidicola</taxon>
    </lineage>
</organism>
<dbReference type="PRINTS" id="PR00606">
    <property type="entry name" value="CYTCHROMECID"/>
</dbReference>
<keyword evidence="2 6" id="KW-0349">Heme</keyword>
<dbReference type="Proteomes" id="UP001252186">
    <property type="component" value="Unassembled WGS sequence"/>
</dbReference>
<dbReference type="Pfam" id="PF00034">
    <property type="entry name" value="Cytochrom_C"/>
    <property type="match status" value="1"/>
</dbReference>
<accession>A0ABU2Y3R3</accession>
<name>A0ABU2Y3R3_9FLAO</name>
<dbReference type="Gene3D" id="1.10.760.10">
    <property type="entry name" value="Cytochrome c-like domain"/>
    <property type="match status" value="1"/>
</dbReference>
<evidence type="ECO:0000259" key="8">
    <source>
        <dbReference type="PROSITE" id="PS51007"/>
    </source>
</evidence>
<dbReference type="InterPro" id="IPR013783">
    <property type="entry name" value="Ig-like_fold"/>
</dbReference>
<dbReference type="Pfam" id="PF06283">
    <property type="entry name" value="ThuA"/>
    <property type="match status" value="1"/>
</dbReference>
<reference evidence="9 10" key="1">
    <citation type="submission" date="2023-09" db="EMBL/GenBank/DDBJ databases">
        <authorList>
            <person name="Rey-Velasco X."/>
        </authorList>
    </citation>
    <scope>NUCLEOTIDE SEQUENCE [LARGE SCALE GENOMIC DNA]</scope>
    <source>
        <strain evidence="9 10">P050</strain>
    </source>
</reference>
<dbReference type="SUPFAM" id="SSF49299">
    <property type="entry name" value="PKD domain"/>
    <property type="match status" value="1"/>
</dbReference>
<dbReference type="Pfam" id="PF00801">
    <property type="entry name" value="PKD"/>
    <property type="match status" value="1"/>
</dbReference>
<dbReference type="InterPro" id="IPR022409">
    <property type="entry name" value="PKD/Chitinase_dom"/>
</dbReference>
<evidence type="ECO:0000259" key="7">
    <source>
        <dbReference type="PROSITE" id="PS50093"/>
    </source>
</evidence>
<dbReference type="PROSITE" id="PS51007">
    <property type="entry name" value="CYTC"/>
    <property type="match status" value="1"/>
</dbReference>
<evidence type="ECO:0000256" key="5">
    <source>
        <dbReference type="ARBA" id="ARBA00023004"/>
    </source>
</evidence>